<dbReference type="AlphaFoldDB" id="G2YBH5"/>
<dbReference type="Proteomes" id="UP000008177">
    <property type="component" value="Unplaced contigs"/>
</dbReference>
<accession>G2YBH5</accession>
<evidence type="ECO:0000313" key="1">
    <source>
        <dbReference type="EMBL" id="CCD34566.1"/>
    </source>
</evidence>
<proteinExistence type="predicted"/>
<protein>
    <submittedName>
        <fullName evidence="1">Uncharacterized protein</fullName>
    </submittedName>
</protein>
<dbReference type="EMBL" id="FQ790312">
    <property type="protein sequence ID" value="CCD34566.1"/>
    <property type="molecule type" value="Genomic_DNA"/>
</dbReference>
<evidence type="ECO:0000313" key="2">
    <source>
        <dbReference type="Proteomes" id="UP000008177"/>
    </source>
</evidence>
<gene>
    <name evidence="1" type="ORF">BofuT4_uP101650.1</name>
</gene>
<organism evidence="1 2">
    <name type="scientific">Botryotinia fuckeliana (strain T4)</name>
    <name type="common">Noble rot fungus</name>
    <name type="synonym">Botrytis cinerea</name>
    <dbReference type="NCBI Taxonomy" id="999810"/>
    <lineage>
        <taxon>Eukaryota</taxon>
        <taxon>Fungi</taxon>
        <taxon>Dikarya</taxon>
        <taxon>Ascomycota</taxon>
        <taxon>Pezizomycotina</taxon>
        <taxon>Leotiomycetes</taxon>
        <taxon>Helotiales</taxon>
        <taxon>Sclerotiniaceae</taxon>
        <taxon>Botrytis</taxon>
    </lineage>
</organism>
<name>G2YBH5_BOTF4</name>
<reference evidence="2" key="1">
    <citation type="journal article" date="2011" name="PLoS Genet.">
        <title>Genomic analysis of the necrotrophic fungal pathogens Sclerotinia sclerotiorum and Botrytis cinerea.</title>
        <authorList>
            <person name="Amselem J."/>
            <person name="Cuomo C.A."/>
            <person name="van Kan J.A."/>
            <person name="Viaud M."/>
            <person name="Benito E.P."/>
            <person name="Couloux A."/>
            <person name="Coutinho P.M."/>
            <person name="de Vries R.P."/>
            <person name="Dyer P.S."/>
            <person name="Fillinger S."/>
            <person name="Fournier E."/>
            <person name="Gout L."/>
            <person name="Hahn M."/>
            <person name="Kohn L."/>
            <person name="Lapalu N."/>
            <person name="Plummer K.M."/>
            <person name="Pradier J.M."/>
            <person name="Quevillon E."/>
            <person name="Sharon A."/>
            <person name="Simon A."/>
            <person name="ten Have A."/>
            <person name="Tudzynski B."/>
            <person name="Tudzynski P."/>
            <person name="Wincker P."/>
            <person name="Andrew M."/>
            <person name="Anthouard V."/>
            <person name="Beever R.E."/>
            <person name="Beffa R."/>
            <person name="Benoit I."/>
            <person name="Bouzid O."/>
            <person name="Brault B."/>
            <person name="Chen Z."/>
            <person name="Choquer M."/>
            <person name="Collemare J."/>
            <person name="Cotton P."/>
            <person name="Danchin E.G."/>
            <person name="Da Silva C."/>
            <person name="Gautier A."/>
            <person name="Giraud C."/>
            <person name="Giraud T."/>
            <person name="Gonzalez C."/>
            <person name="Grossetete S."/>
            <person name="Guldener U."/>
            <person name="Henrissat B."/>
            <person name="Howlett B.J."/>
            <person name="Kodira C."/>
            <person name="Kretschmer M."/>
            <person name="Lappartient A."/>
            <person name="Leroch M."/>
            <person name="Levis C."/>
            <person name="Mauceli E."/>
            <person name="Neuveglise C."/>
            <person name="Oeser B."/>
            <person name="Pearson M."/>
            <person name="Poulain J."/>
            <person name="Poussereau N."/>
            <person name="Quesneville H."/>
            <person name="Rascle C."/>
            <person name="Schumacher J."/>
            <person name="Segurens B."/>
            <person name="Sexton A."/>
            <person name="Silva E."/>
            <person name="Sirven C."/>
            <person name="Soanes D.M."/>
            <person name="Talbot N.J."/>
            <person name="Templeton M."/>
            <person name="Yandava C."/>
            <person name="Yarden O."/>
            <person name="Zeng Q."/>
            <person name="Rollins J.A."/>
            <person name="Lebrun M.H."/>
            <person name="Dickman M."/>
        </authorList>
    </citation>
    <scope>NUCLEOTIDE SEQUENCE [LARGE SCALE GENOMIC DNA]</scope>
    <source>
        <strain evidence="2">T4</strain>
    </source>
</reference>
<sequence length="59" mass="7001">MTMSKEVKTPDLARPSEHWQMRKNFKKTWCRLLIWGRSCTTRKYFLFPATAIIAQGNPE</sequence>
<dbReference type="InParanoid" id="G2YBH5"/>
<dbReference type="HOGENOM" id="CLU_2960482_0_0_1"/>